<evidence type="ECO:0000256" key="4">
    <source>
        <dbReference type="ARBA" id="ARBA00022771"/>
    </source>
</evidence>
<keyword evidence="6" id="KW-0805">Transcription regulation</keyword>
<feature type="domain" description="MYND-type" evidence="12">
    <location>
        <begin position="445"/>
        <end position="481"/>
    </location>
</feature>
<dbReference type="PANTHER" id="PTHR10379">
    <property type="entry name" value="MTG8 ETO EIGHT TWENTY ONE PROTEIN"/>
    <property type="match status" value="1"/>
</dbReference>
<dbReference type="Proteomes" id="UP000694941">
    <property type="component" value="Unplaced"/>
</dbReference>
<evidence type="ECO:0000256" key="2">
    <source>
        <dbReference type="ARBA" id="ARBA00022491"/>
    </source>
</evidence>
<dbReference type="SUPFAM" id="SSF144232">
    <property type="entry name" value="HIT/MYND zinc finger-like"/>
    <property type="match status" value="1"/>
</dbReference>
<evidence type="ECO:0000256" key="9">
    <source>
        <dbReference type="PROSITE-ProRule" id="PRU00134"/>
    </source>
</evidence>
<dbReference type="InterPro" id="IPR003894">
    <property type="entry name" value="TAFH_NHR1"/>
</dbReference>
<dbReference type="InterPro" id="IPR037249">
    <property type="entry name" value="TAFH/NHR1_dom_sf"/>
</dbReference>
<evidence type="ECO:0000256" key="8">
    <source>
        <dbReference type="ARBA" id="ARBA00023242"/>
    </source>
</evidence>
<feature type="compositionally biased region" description="Basic and acidic residues" evidence="11">
    <location>
        <begin position="194"/>
        <end position="219"/>
    </location>
</feature>
<evidence type="ECO:0000256" key="10">
    <source>
        <dbReference type="SAM" id="Coils"/>
    </source>
</evidence>
<feature type="compositionally biased region" description="Polar residues" evidence="11">
    <location>
        <begin position="521"/>
        <end position="531"/>
    </location>
</feature>
<dbReference type="InterPro" id="IPR014896">
    <property type="entry name" value="NHR2"/>
</dbReference>
<comment type="subcellular location">
    <subcellularLocation>
        <location evidence="1">Nucleus</location>
    </subcellularLocation>
</comment>
<dbReference type="GeneID" id="106457323"/>
<evidence type="ECO:0000256" key="7">
    <source>
        <dbReference type="ARBA" id="ARBA00023163"/>
    </source>
</evidence>
<dbReference type="InterPro" id="IPR002893">
    <property type="entry name" value="Znf_MYND"/>
</dbReference>
<feature type="compositionally biased region" description="Low complexity" evidence="11">
    <location>
        <begin position="501"/>
        <end position="515"/>
    </location>
</feature>
<dbReference type="Pfam" id="PF08788">
    <property type="entry name" value="NHR2"/>
    <property type="match status" value="1"/>
</dbReference>
<dbReference type="Gene3D" id="6.10.250.230">
    <property type="match status" value="1"/>
</dbReference>
<evidence type="ECO:0000256" key="3">
    <source>
        <dbReference type="ARBA" id="ARBA00022723"/>
    </source>
</evidence>
<dbReference type="SUPFAM" id="SSF158553">
    <property type="entry name" value="TAFH domain-like"/>
    <property type="match status" value="1"/>
</dbReference>
<keyword evidence="5" id="KW-0862">Zinc</keyword>
<feature type="compositionally biased region" description="Polar residues" evidence="11">
    <location>
        <begin position="486"/>
        <end position="500"/>
    </location>
</feature>
<feature type="region of interest" description="Disordered" evidence="11">
    <location>
        <begin position="191"/>
        <end position="261"/>
    </location>
</feature>
<proteinExistence type="predicted"/>
<keyword evidence="14" id="KW-1185">Reference proteome</keyword>
<accession>A0ABM1B0B7</accession>
<dbReference type="InterPro" id="IPR013289">
    <property type="entry name" value="CBFA2T1/2/3"/>
</dbReference>
<evidence type="ECO:0000256" key="6">
    <source>
        <dbReference type="ARBA" id="ARBA00023015"/>
    </source>
</evidence>
<evidence type="ECO:0000256" key="11">
    <source>
        <dbReference type="SAM" id="MobiDB-lite"/>
    </source>
</evidence>
<keyword evidence="8" id="KW-0539">Nucleus</keyword>
<dbReference type="PANTHER" id="PTHR10379:SF14">
    <property type="entry name" value="NERVY, ISOFORM D"/>
    <property type="match status" value="1"/>
</dbReference>
<dbReference type="Gene3D" id="1.20.120.1110">
    <property type="entry name" value="TAFH/NHR1 domain"/>
    <property type="match status" value="1"/>
</dbReference>
<organism evidence="14 15">
    <name type="scientific">Limulus polyphemus</name>
    <name type="common">Atlantic horseshoe crab</name>
    <dbReference type="NCBI Taxonomy" id="6850"/>
    <lineage>
        <taxon>Eukaryota</taxon>
        <taxon>Metazoa</taxon>
        <taxon>Ecdysozoa</taxon>
        <taxon>Arthropoda</taxon>
        <taxon>Chelicerata</taxon>
        <taxon>Merostomata</taxon>
        <taxon>Xiphosura</taxon>
        <taxon>Limulidae</taxon>
        <taxon>Limulus</taxon>
    </lineage>
</organism>
<keyword evidence="4 9" id="KW-0863">Zinc-finger</keyword>
<evidence type="ECO:0000313" key="15">
    <source>
        <dbReference type="RefSeq" id="XP_013772178.1"/>
    </source>
</evidence>
<name>A0ABM1B0B7_LIMPO</name>
<dbReference type="SMART" id="SM00549">
    <property type="entry name" value="TAFH"/>
    <property type="match status" value="1"/>
</dbReference>
<evidence type="ECO:0000313" key="14">
    <source>
        <dbReference type="Proteomes" id="UP000694941"/>
    </source>
</evidence>
<evidence type="ECO:0000259" key="12">
    <source>
        <dbReference type="PROSITE" id="PS50865"/>
    </source>
</evidence>
<dbReference type="Gene3D" id="6.10.140.2220">
    <property type="match status" value="1"/>
</dbReference>
<evidence type="ECO:0000256" key="5">
    <source>
        <dbReference type="ARBA" id="ARBA00022833"/>
    </source>
</evidence>
<dbReference type="Pfam" id="PF01753">
    <property type="entry name" value="zf-MYND"/>
    <property type="match status" value="1"/>
</dbReference>
<dbReference type="RefSeq" id="XP_013772178.1">
    <property type="nucleotide sequence ID" value="XM_013916724.2"/>
</dbReference>
<feature type="coiled-coil region" evidence="10">
    <location>
        <begin position="365"/>
        <end position="411"/>
    </location>
</feature>
<dbReference type="PROSITE" id="PS51119">
    <property type="entry name" value="TAFH"/>
    <property type="match status" value="1"/>
</dbReference>
<dbReference type="PROSITE" id="PS50865">
    <property type="entry name" value="ZF_MYND_2"/>
    <property type="match status" value="1"/>
</dbReference>
<keyword evidence="7" id="KW-0804">Transcription</keyword>
<evidence type="ECO:0000256" key="1">
    <source>
        <dbReference type="ARBA" id="ARBA00004123"/>
    </source>
</evidence>
<protein>
    <submittedName>
        <fullName evidence="15">Protein CBFA2T1-like</fullName>
    </submittedName>
</protein>
<keyword evidence="2" id="KW-0678">Repressor</keyword>
<dbReference type="Pfam" id="PF07531">
    <property type="entry name" value="TAFH"/>
    <property type="match status" value="1"/>
</dbReference>
<keyword evidence="3" id="KW-0479">Metal-binding</keyword>
<feature type="region of interest" description="Disordered" evidence="11">
    <location>
        <begin position="486"/>
        <end position="531"/>
    </location>
</feature>
<evidence type="ECO:0000259" key="13">
    <source>
        <dbReference type="PROSITE" id="PS51119"/>
    </source>
</evidence>
<keyword evidence="10" id="KW-0175">Coiled coil</keyword>
<sequence>MPDSPDSNVKVSASSGNIAGTVINHKVVAAHGMNGNHSPHASTVGGTPSPPVVSHASNFPIPSTASMTSQGDGNSSGVRQLCKLRRFLTTLQQFGSDISPDVGERVHNLILGLVNSSITIEEFHQKIQEVTNYPLRPFVIPFLKSHLPLLQTELLQFARHAKQSPQQYLRQHEQTLLDSSVPLNGEPLEIFQTETKENGKRRSPSDGRSKENDYSDRMSESPPSAKRHQPLPSPTMGSRLSPGGTKNHIHPGMNFRFDEPGNMYRTRERDRYERYERFERDFHRPYNGTLPRDFVEDREMEEEWKNIHTMLNCILGMVEKTKRALAILQQRSQVDRGEFSLWGRRHLDGSDFELKKQTGDIMVHYKSAEERVSEVRRRAEEAVNEVKRQAVAELQKAVSAAETKASELVATERAKMEKLVGEAKRQATEEAISNANKQEDCTENCWNCGRKANETCSGCNVARYCGSFCQHKDWENHHRICGQGSSPATVTSGGSHITQVSISTTTISSTTPTPTGKRSRSPTVVSEQKSR</sequence>
<dbReference type="PRINTS" id="PR01875">
    <property type="entry name" value="ETOFAMILY"/>
</dbReference>
<reference evidence="15" key="1">
    <citation type="submission" date="2025-08" db="UniProtKB">
        <authorList>
            <consortium name="RefSeq"/>
        </authorList>
    </citation>
    <scope>IDENTIFICATION</scope>
    <source>
        <tissue evidence="15">Muscle</tissue>
    </source>
</reference>
<gene>
    <name evidence="15" type="primary">LOC106457323</name>
</gene>
<feature type="domain" description="TAFH" evidence="13">
    <location>
        <begin position="78"/>
        <end position="173"/>
    </location>
</feature>